<evidence type="ECO:0000256" key="9">
    <source>
        <dbReference type="SAM" id="Phobius"/>
    </source>
</evidence>
<evidence type="ECO:0000256" key="2">
    <source>
        <dbReference type="ARBA" id="ARBA00012995"/>
    </source>
</evidence>
<dbReference type="Pfam" id="PF00056">
    <property type="entry name" value="Ldh_1_N"/>
    <property type="match status" value="1"/>
</dbReference>
<dbReference type="Gene3D" id="3.90.110.10">
    <property type="entry name" value="Lactate dehydrogenase/glycoside hydrolase, family 4, C-terminal"/>
    <property type="match status" value="1"/>
</dbReference>
<dbReference type="EC" id="1.1.1.37" evidence="2"/>
<dbReference type="FunFam" id="3.90.110.10:FF:000002">
    <property type="entry name" value="Malate dehydrogenase"/>
    <property type="match status" value="1"/>
</dbReference>
<feature type="domain" description="Lactate/malate dehydrogenase C-terminal" evidence="11">
    <location>
        <begin position="181"/>
        <end position="353"/>
    </location>
</feature>
<proteinExistence type="evidence at transcript level"/>
<keyword evidence="9" id="KW-1133">Transmembrane helix</keyword>
<protein>
    <recommendedName>
        <fullName evidence="3">Malate dehydrogenase, cytoplasmic</fullName>
        <ecNumber evidence="2">1.1.1.37</ecNumber>
    </recommendedName>
</protein>
<keyword evidence="9" id="KW-0472">Membrane</keyword>
<dbReference type="GO" id="GO:0030060">
    <property type="term" value="F:L-malate dehydrogenase (NAD+) activity"/>
    <property type="evidence" value="ECO:0007669"/>
    <property type="project" value="UniProtKB-EC"/>
</dbReference>
<dbReference type="FunFam" id="3.40.50.720:FF:000010">
    <property type="entry name" value="Malate dehydrogenase"/>
    <property type="match status" value="1"/>
</dbReference>
<dbReference type="InterPro" id="IPR015955">
    <property type="entry name" value="Lactate_DH/Glyco_Ohase_4_C"/>
</dbReference>
<dbReference type="InterPro" id="IPR036291">
    <property type="entry name" value="NAD(P)-bd_dom_sf"/>
</dbReference>
<dbReference type="PANTHER" id="PTHR23382">
    <property type="entry name" value="MALATE DEHYDROGENASE"/>
    <property type="match status" value="1"/>
</dbReference>
<dbReference type="OrthoDB" id="1510206at2759"/>
<feature type="binding site" evidence="7">
    <location>
        <position position="129"/>
    </location>
    <ligand>
        <name>NAD(+)</name>
        <dbReference type="ChEBI" id="CHEBI:57540"/>
    </ligand>
</feature>
<reference evidence="12" key="2">
    <citation type="journal article" date="2014" name="BMC Genomics">
        <title>A genomic perspective to assessing quality of mass-reared SIT flies used in Mediterranean fruit fly (Ceratitis capitata) eradication in California.</title>
        <authorList>
            <person name="Calla B."/>
            <person name="Hall B."/>
            <person name="Hou S."/>
            <person name="Geib S.M."/>
        </authorList>
    </citation>
    <scope>NUCLEOTIDE SEQUENCE</scope>
</reference>
<evidence type="ECO:0000313" key="12">
    <source>
        <dbReference type="EMBL" id="JAC03802.1"/>
    </source>
</evidence>
<dbReference type="GO" id="GO:0006108">
    <property type="term" value="P:malate metabolic process"/>
    <property type="evidence" value="ECO:0007669"/>
    <property type="project" value="InterPro"/>
</dbReference>
<evidence type="ECO:0000256" key="4">
    <source>
        <dbReference type="ARBA" id="ARBA00023002"/>
    </source>
</evidence>
<comment type="similarity">
    <text evidence="1">Belongs to the LDH/MDH superfamily. MDH type 2 family.</text>
</comment>
<evidence type="ECO:0000256" key="6">
    <source>
        <dbReference type="PIRSR" id="PIRSR000102-1"/>
    </source>
</evidence>
<accession>W8C8T8</accession>
<evidence type="ECO:0000256" key="5">
    <source>
        <dbReference type="ARBA" id="ARBA00023027"/>
    </source>
</evidence>
<dbReference type="InterPro" id="IPR001236">
    <property type="entry name" value="Lactate/malate_DH_N"/>
</dbReference>
<evidence type="ECO:0000259" key="10">
    <source>
        <dbReference type="Pfam" id="PF00056"/>
    </source>
</evidence>
<feature type="domain" description="Lactate/malate dehydrogenase N-terminal" evidence="10">
    <location>
        <begin position="29"/>
        <end position="176"/>
    </location>
</feature>
<feature type="transmembrane region" description="Helical" evidence="9">
    <location>
        <begin position="30"/>
        <end position="53"/>
    </location>
</feature>
<keyword evidence="9" id="KW-0812">Transmembrane</keyword>
<dbReference type="InterPro" id="IPR022383">
    <property type="entry name" value="Lactate/malate_DH_C"/>
</dbReference>
<organism evidence="12">
    <name type="scientific">Ceratitis capitata</name>
    <name type="common">Mediterranean fruit fly</name>
    <name type="synonym">Tephritis capitata</name>
    <dbReference type="NCBI Taxonomy" id="7213"/>
    <lineage>
        <taxon>Eukaryota</taxon>
        <taxon>Metazoa</taxon>
        <taxon>Ecdysozoa</taxon>
        <taxon>Arthropoda</taxon>
        <taxon>Hexapoda</taxon>
        <taxon>Insecta</taxon>
        <taxon>Pterygota</taxon>
        <taxon>Neoptera</taxon>
        <taxon>Endopterygota</taxon>
        <taxon>Diptera</taxon>
        <taxon>Brachycera</taxon>
        <taxon>Muscomorpha</taxon>
        <taxon>Tephritoidea</taxon>
        <taxon>Tephritidae</taxon>
        <taxon>Ceratitis</taxon>
        <taxon>Ceratitis</taxon>
    </lineage>
</organism>
<keyword evidence="5 7" id="KW-0520">NAD</keyword>
<feature type="non-terminal residue" evidence="12">
    <location>
        <position position="1"/>
    </location>
</feature>
<dbReference type="InterPro" id="IPR010945">
    <property type="entry name" value="Malate_DH_type2"/>
</dbReference>
<dbReference type="Pfam" id="PF02866">
    <property type="entry name" value="Ldh_1_C"/>
    <property type="match status" value="1"/>
</dbReference>
<evidence type="ECO:0000256" key="7">
    <source>
        <dbReference type="PIRSR" id="PIRSR000102-3"/>
    </source>
</evidence>
<evidence type="ECO:0000256" key="3">
    <source>
        <dbReference type="ARBA" id="ARBA00019899"/>
    </source>
</evidence>
<sequence>YIRISFKNRKKPYRSSIYTIMSKEEQIIRVLITGAAGQVAYSLAGLIACGMAFGPKQPLILNLLDLPEKTGAMEGLRMELIDSACPLLRDVIATSDPVVAFQDISYAFLLGGERRRQIDMKRYDLIASNARIFKDQGLCLDAFARKDCKVVVLTEPSNTMCYICAEYAPSIPRENFTANARLDYNRAVGQIASKLKVSTANIRNMIIWGNHSDSMYPDCSVASVVINNKTQRVSEMLGEEMIYFRTQLCESVVKRGAEIITARGLSSSWSAAKAVCDQMRDWITGTPQGIMVPMTVVSDGSYGTPKEIFFTFPVEIQRGRWSIVRGIKMDEVCRSKIDFSGKELMQEKMAAVAEIGEGNV</sequence>
<dbReference type="NCBIfam" id="NF003916">
    <property type="entry name" value="PRK05442.1"/>
    <property type="match status" value="1"/>
</dbReference>
<dbReference type="AlphaFoldDB" id="W8C8T8"/>
<dbReference type="EMBL" id="GAMC01002754">
    <property type="protein sequence ID" value="JAC03802.1"/>
    <property type="molecule type" value="mRNA"/>
</dbReference>
<evidence type="ECO:0000259" key="11">
    <source>
        <dbReference type="Pfam" id="PF02866"/>
    </source>
</evidence>
<evidence type="ECO:0000256" key="1">
    <source>
        <dbReference type="ARBA" id="ARBA00009613"/>
    </source>
</evidence>
<gene>
    <name evidence="12" type="primary">MDHC</name>
</gene>
<evidence type="ECO:0000256" key="8">
    <source>
        <dbReference type="RuleBase" id="RU003369"/>
    </source>
</evidence>
<feature type="binding site" evidence="7">
    <location>
        <position position="65"/>
    </location>
    <ligand>
        <name>NAD(+)</name>
        <dbReference type="ChEBI" id="CHEBI:57540"/>
    </ligand>
</feature>
<dbReference type="PIRSF" id="PIRSF000102">
    <property type="entry name" value="Lac_mal_DH"/>
    <property type="match status" value="1"/>
</dbReference>
<dbReference type="SUPFAM" id="SSF56327">
    <property type="entry name" value="LDH C-terminal domain-like"/>
    <property type="match status" value="1"/>
</dbReference>
<name>W8C8T8_CERCA</name>
<dbReference type="SUPFAM" id="SSF51735">
    <property type="entry name" value="NAD(P)-binding Rossmann-fold domains"/>
    <property type="match status" value="1"/>
</dbReference>
<dbReference type="InterPro" id="IPR001557">
    <property type="entry name" value="L-lactate/malate_DH"/>
</dbReference>
<feature type="active site" description="Proton acceptor" evidence="6">
    <location>
        <position position="211"/>
    </location>
</feature>
<dbReference type="NCBIfam" id="TIGR01759">
    <property type="entry name" value="MalateDH-SF1"/>
    <property type="match status" value="1"/>
</dbReference>
<keyword evidence="4 8" id="KW-0560">Oxidoreductase</keyword>
<reference evidence="12" key="1">
    <citation type="submission" date="2013-07" db="EMBL/GenBank/DDBJ databases">
        <authorList>
            <person name="Geib S."/>
        </authorList>
    </citation>
    <scope>NUCLEOTIDE SEQUENCE</scope>
</reference>
<dbReference type="Gene3D" id="3.40.50.720">
    <property type="entry name" value="NAD(P)-binding Rossmann-like Domain"/>
    <property type="match status" value="1"/>
</dbReference>